<feature type="chain" id="PRO_5021903402" evidence="1">
    <location>
        <begin position="20"/>
        <end position="472"/>
    </location>
</feature>
<feature type="signal peptide" evidence="1">
    <location>
        <begin position="1"/>
        <end position="19"/>
    </location>
</feature>
<keyword evidence="1" id="KW-0732">Signal</keyword>
<dbReference type="Pfam" id="PF14388">
    <property type="entry name" value="DUF4419"/>
    <property type="match status" value="1"/>
</dbReference>
<evidence type="ECO:0000256" key="1">
    <source>
        <dbReference type="SAM" id="SignalP"/>
    </source>
</evidence>
<dbReference type="EMBL" id="VLPK01000001">
    <property type="protein sequence ID" value="TSJ42932.1"/>
    <property type="molecule type" value="Genomic_DNA"/>
</dbReference>
<comment type="caution">
    <text evidence="2">The sequence shown here is derived from an EMBL/GenBank/DDBJ whole genome shotgun (WGS) entry which is preliminary data.</text>
</comment>
<evidence type="ECO:0000313" key="2">
    <source>
        <dbReference type="EMBL" id="TSJ42932.1"/>
    </source>
</evidence>
<proteinExistence type="predicted"/>
<evidence type="ECO:0000313" key="3">
    <source>
        <dbReference type="Proteomes" id="UP000318733"/>
    </source>
</evidence>
<dbReference type="PANTHER" id="PTHR31252:SF11">
    <property type="entry name" value="DUF4419 DOMAIN-CONTAINING PROTEIN"/>
    <property type="match status" value="1"/>
</dbReference>
<protein>
    <submittedName>
        <fullName evidence="2">DUF4419 domain-containing protein</fullName>
    </submittedName>
</protein>
<dbReference type="PANTHER" id="PTHR31252">
    <property type="entry name" value="DUF4419 DOMAIN-CONTAINING PROTEIN"/>
    <property type="match status" value="1"/>
</dbReference>
<accession>A0A556MSX0</accession>
<gene>
    <name evidence="2" type="ORF">FO440_01715</name>
</gene>
<organism evidence="2 3">
    <name type="scientific">Mucilaginibacter corticis</name>
    <dbReference type="NCBI Taxonomy" id="2597670"/>
    <lineage>
        <taxon>Bacteria</taxon>
        <taxon>Pseudomonadati</taxon>
        <taxon>Bacteroidota</taxon>
        <taxon>Sphingobacteriia</taxon>
        <taxon>Sphingobacteriales</taxon>
        <taxon>Sphingobacteriaceae</taxon>
        <taxon>Mucilaginibacter</taxon>
    </lineage>
</organism>
<dbReference type="InterPro" id="IPR025533">
    <property type="entry name" value="DUF4419"/>
</dbReference>
<dbReference type="OrthoDB" id="9806766at2"/>
<keyword evidence="3" id="KW-1185">Reference proteome</keyword>
<dbReference type="RefSeq" id="WP_144246498.1">
    <property type="nucleotide sequence ID" value="NZ_VLPK01000001.1"/>
</dbReference>
<dbReference type="Proteomes" id="UP000318733">
    <property type="component" value="Unassembled WGS sequence"/>
</dbReference>
<reference evidence="2 3" key="1">
    <citation type="submission" date="2019-07" db="EMBL/GenBank/DDBJ databases">
        <authorList>
            <person name="Huq M.A."/>
        </authorList>
    </citation>
    <scope>NUCLEOTIDE SEQUENCE [LARGE SCALE GENOMIC DNA]</scope>
    <source>
        <strain evidence="2 3">MAH-19</strain>
    </source>
</reference>
<dbReference type="AlphaFoldDB" id="A0A556MSX0"/>
<name>A0A556MSX0_9SPHI</name>
<sequence length="472" mass="53867">MKRFLALIALACLSIVCLAQKPIVINVEKLKKPDTLLPVSNYDGILKDLIRRDHHVWGFPPAKQAVLDPKFNIVAKSAVEGDLVYYNFHPFFSGMYQAYADHRPFTLSPDMMWLLICQGFANHVNNNAESLRSMFVNFSGKTTLVVQTNSITLDNPDSPWQEIFPEFSRQISNYTGKELTDALTADFSTSTPVTKMASQITALYAMKSYFDFIVLYIGCGIPQVTLEGTPADWQKVLDKTEALRKYQLDWWVDKMEPILKKIIKASKGEKDKEFWQTMFKYHSIKRYGAKNIIDGWMVKFFPYTKNGQRLGLDSLSSGSELPDEVVKVNLKYIATDGTGNTVTTPLELWAGFMGLKQNENNFNLRPEIGWMIRKKDADVEDRNMKILRRSATEPIEGIKIRANAVPEELMDIGPIHLLTIEFTDRINIPDDLAKVQIDKLTLKGVITDDEIKRIRKLFPKTKLIINNQEVPE</sequence>